<evidence type="ECO:0000256" key="5">
    <source>
        <dbReference type="PIRSR" id="PIRSR004762-1"/>
    </source>
</evidence>
<evidence type="ECO:0000256" key="1">
    <source>
        <dbReference type="ARBA" id="ARBA00022691"/>
    </source>
</evidence>
<keyword evidence="3 5" id="KW-0408">Iron</keyword>
<evidence type="ECO:0000313" key="9">
    <source>
        <dbReference type="Proteomes" id="UP000184509"/>
    </source>
</evidence>
<keyword evidence="9" id="KW-1185">Reference proteome</keyword>
<dbReference type="SFLD" id="SFLDG01060">
    <property type="entry name" value="BATS_domain_containing"/>
    <property type="match status" value="1"/>
</dbReference>
<dbReference type="InterPro" id="IPR034422">
    <property type="entry name" value="HydE/PylB-like"/>
</dbReference>
<dbReference type="InterPro" id="IPR024021">
    <property type="entry name" value="FeFe-hyd_HydE_rSAM"/>
</dbReference>
<dbReference type="InterPro" id="IPR013785">
    <property type="entry name" value="Aldolase_TIM"/>
</dbReference>
<dbReference type="CDD" id="cd01335">
    <property type="entry name" value="Radical_SAM"/>
    <property type="match status" value="1"/>
</dbReference>
<dbReference type="Gene3D" id="3.20.20.70">
    <property type="entry name" value="Aldolase class I"/>
    <property type="match status" value="1"/>
</dbReference>
<dbReference type="SUPFAM" id="SSF102114">
    <property type="entry name" value="Radical SAM enzymes"/>
    <property type="match status" value="1"/>
</dbReference>
<feature type="binding site" evidence="5">
    <location>
        <position position="65"/>
    </location>
    <ligand>
        <name>[4Fe-4S] cluster</name>
        <dbReference type="ChEBI" id="CHEBI:49883"/>
        <note>4Fe-4S-S-AdoMet</note>
    </ligand>
</feature>
<keyword evidence="2" id="KW-0479">Metal-binding</keyword>
<dbReference type="GO" id="GO:0051539">
    <property type="term" value="F:4 iron, 4 sulfur cluster binding"/>
    <property type="evidence" value="ECO:0007669"/>
    <property type="project" value="UniProtKB-KW"/>
</dbReference>
<evidence type="ECO:0000259" key="7">
    <source>
        <dbReference type="PROSITE" id="PS51918"/>
    </source>
</evidence>
<feature type="binding site" evidence="6">
    <location>
        <position position="185"/>
    </location>
    <ligand>
        <name>S-adenosyl-L-methionine</name>
        <dbReference type="ChEBI" id="CHEBI:59789"/>
    </ligand>
</feature>
<dbReference type="InterPro" id="IPR006638">
    <property type="entry name" value="Elp3/MiaA/NifB-like_rSAM"/>
</dbReference>
<dbReference type="STRING" id="1297750.SAMN05444405_10846"/>
<proteinExistence type="predicted"/>
<feature type="binding site" evidence="6">
    <location>
        <position position="163"/>
    </location>
    <ligand>
        <name>S-adenosyl-L-methionine</name>
        <dbReference type="ChEBI" id="CHEBI:59789"/>
    </ligand>
</feature>
<feature type="binding site" evidence="5">
    <location>
        <position position="61"/>
    </location>
    <ligand>
        <name>[4Fe-4S] cluster</name>
        <dbReference type="ChEBI" id="CHEBI:49883"/>
        <note>4Fe-4S-S-AdoMet</note>
    </ligand>
</feature>
<dbReference type="InterPro" id="IPR007197">
    <property type="entry name" value="rSAM"/>
</dbReference>
<dbReference type="AlphaFoldDB" id="A0A1M5BAD7"/>
<comment type="cofactor">
    <cofactor evidence="5">
        <name>[4Fe-4S] cluster</name>
        <dbReference type="ChEBI" id="CHEBI:49883"/>
    </cofactor>
    <text evidence="5">Binds 1 [4Fe-4S] cluster. The cluster is coordinated with 3 cysteines and an exchangeable S-adenosyl-L-methionine.</text>
</comment>
<protein>
    <submittedName>
        <fullName evidence="8">Biotin synthase</fullName>
    </submittedName>
</protein>
<dbReference type="PROSITE" id="PS51918">
    <property type="entry name" value="RADICAL_SAM"/>
    <property type="match status" value="1"/>
</dbReference>
<dbReference type="EMBL" id="FQTV01000008">
    <property type="protein sequence ID" value="SHF39464.1"/>
    <property type="molecule type" value="Genomic_DNA"/>
</dbReference>
<dbReference type="GO" id="GO:0046872">
    <property type="term" value="F:metal ion binding"/>
    <property type="evidence" value="ECO:0007669"/>
    <property type="project" value="UniProtKB-KW"/>
</dbReference>
<feature type="binding site" evidence="5">
    <location>
        <position position="68"/>
    </location>
    <ligand>
        <name>[4Fe-4S] cluster</name>
        <dbReference type="ChEBI" id="CHEBI:49883"/>
        <note>4Fe-4S-S-AdoMet</note>
    </ligand>
</feature>
<dbReference type="PANTHER" id="PTHR43726:SF1">
    <property type="entry name" value="BIOTIN SYNTHASE"/>
    <property type="match status" value="1"/>
</dbReference>
<name>A0A1M5BAD7_9BACE</name>
<organism evidence="8 9">
    <name type="scientific">Bacteroides luti</name>
    <dbReference type="NCBI Taxonomy" id="1297750"/>
    <lineage>
        <taxon>Bacteria</taxon>
        <taxon>Pseudomonadati</taxon>
        <taxon>Bacteroidota</taxon>
        <taxon>Bacteroidia</taxon>
        <taxon>Bacteroidales</taxon>
        <taxon>Bacteroidaceae</taxon>
        <taxon>Bacteroides</taxon>
    </lineage>
</organism>
<dbReference type="PIRSF" id="PIRSF004762">
    <property type="entry name" value="CHP00423"/>
    <property type="match status" value="1"/>
</dbReference>
<dbReference type="SFLD" id="SFLDG01280">
    <property type="entry name" value="HydE/PylB-like"/>
    <property type="match status" value="1"/>
</dbReference>
<evidence type="ECO:0000313" key="8">
    <source>
        <dbReference type="EMBL" id="SHF39464.1"/>
    </source>
</evidence>
<keyword evidence="1 5" id="KW-0949">S-adenosyl-L-methionine</keyword>
<dbReference type="SFLD" id="SFLDF00348">
    <property type="entry name" value="FeFe_hydrogenase_maturase_(Hyd"/>
    <property type="match status" value="1"/>
</dbReference>
<feature type="binding site" evidence="6">
    <location>
        <position position="236"/>
    </location>
    <ligand>
        <name>S-adenosyl-L-methionine</name>
        <dbReference type="ChEBI" id="CHEBI:59789"/>
    </ligand>
</feature>
<dbReference type="RefSeq" id="WP_245797084.1">
    <property type="nucleotide sequence ID" value="NZ_FQTV01000008.1"/>
</dbReference>
<sequence>MMTVSEILNRQELSREDIIRLLSITDKEEHDELIKRAYSIKERIIGRKVYLRGLIEFSNYCRKNCYYCGIRSGNHKVSRYFLSDTEILEIVEFAQENHLKGIVLQSGELSSEEFVNRITALIAKIKKVTNPDFRITLSLGEQSLDTYKSWFDAGAQRYLLRIETSSEELYNKIHPSDELHSFKTRLKCLDYLRETGYMTGTGVMIGLPFQTIENLADDLLFIKERDIDMVGMGPYLEHADTPLYNYKNLLMPLNERFNLSIRMIAVLRILMPDINIASTTALQSIIPMGREIGLKAGANVVMPNLTPLKYRRSYLLYENKPCINEDADDCLNCLAKRIKMIGEEVAYNDYGDSKHYINRKLIV</sequence>
<evidence type="ECO:0000256" key="3">
    <source>
        <dbReference type="ARBA" id="ARBA00023004"/>
    </source>
</evidence>
<keyword evidence="5" id="KW-0004">4Fe-4S</keyword>
<gene>
    <name evidence="8" type="ORF">SAMN05444405_10846</name>
</gene>
<feature type="domain" description="Radical SAM core" evidence="7">
    <location>
        <begin position="47"/>
        <end position="273"/>
    </location>
</feature>
<dbReference type="SMART" id="SM00729">
    <property type="entry name" value="Elp3"/>
    <property type="match status" value="1"/>
</dbReference>
<evidence type="ECO:0000256" key="6">
    <source>
        <dbReference type="PIRSR" id="PIRSR004762-2"/>
    </source>
</evidence>
<evidence type="ECO:0000256" key="2">
    <source>
        <dbReference type="ARBA" id="ARBA00022723"/>
    </source>
</evidence>
<dbReference type="Pfam" id="PF04055">
    <property type="entry name" value="Radical_SAM"/>
    <property type="match status" value="1"/>
</dbReference>
<dbReference type="GO" id="GO:0016740">
    <property type="term" value="F:transferase activity"/>
    <property type="evidence" value="ECO:0007669"/>
    <property type="project" value="TreeGrafter"/>
</dbReference>
<dbReference type="SFLD" id="SFLDS00029">
    <property type="entry name" value="Radical_SAM"/>
    <property type="match status" value="1"/>
</dbReference>
<keyword evidence="4 5" id="KW-0411">Iron-sulfur</keyword>
<reference evidence="8 9" key="1">
    <citation type="submission" date="2016-11" db="EMBL/GenBank/DDBJ databases">
        <authorList>
            <person name="Jaros S."/>
            <person name="Januszkiewicz K."/>
            <person name="Wedrychowicz H."/>
        </authorList>
    </citation>
    <scope>NUCLEOTIDE SEQUENCE [LARGE SCALE GENOMIC DNA]</scope>
    <source>
        <strain evidence="8 9">DSM 26991</strain>
    </source>
</reference>
<evidence type="ECO:0000256" key="4">
    <source>
        <dbReference type="ARBA" id="ARBA00023014"/>
    </source>
</evidence>
<dbReference type="PANTHER" id="PTHR43726">
    <property type="entry name" value="3-METHYLORNITHINE SYNTHASE"/>
    <property type="match status" value="1"/>
</dbReference>
<accession>A0A1M5BAD7</accession>
<dbReference type="InterPro" id="IPR058240">
    <property type="entry name" value="rSAM_sf"/>
</dbReference>
<dbReference type="Proteomes" id="UP000184509">
    <property type="component" value="Unassembled WGS sequence"/>
</dbReference>
<feature type="binding site" evidence="6">
    <location>
        <position position="138"/>
    </location>
    <ligand>
        <name>(3R)-3-methyl-D-ornithine</name>
        <dbReference type="ChEBI" id="CHEBI:64642"/>
    </ligand>
</feature>
<dbReference type="NCBIfam" id="TIGR03956">
    <property type="entry name" value="rSAM_HydE"/>
    <property type="match status" value="1"/>
</dbReference>